<proteinExistence type="predicted"/>
<feature type="binding site" evidence="1">
    <location>
        <position position="31"/>
    </location>
    <ligand>
        <name>Zn(2+)</name>
        <dbReference type="ChEBI" id="CHEBI:29105"/>
    </ligand>
</feature>
<dbReference type="SUPFAM" id="SSF53335">
    <property type="entry name" value="S-adenosyl-L-methionine-dependent methyltransferases"/>
    <property type="match status" value="1"/>
</dbReference>
<feature type="domain" description="Methyltransferase" evidence="3">
    <location>
        <begin position="85"/>
        <end position="163"/>
    </location>
</feature>
<dbReference type="GO" id="GO:0046872">
    <property type="term" value="F:metal ion binding"/>
    <property type="evidence" value="ECO:0007669"/>
    <property type="project" value="UniProtKB-KW"/>
</dbReference>
<dbReference type="GO" id="GO:0008168">
    <property type="term" value="F:methyltransferase activity"/>
    <property type="evidence" value="ECO:0007669"/>
    <property type="project" value="UniProtKB-KW"/>
</dbReference>
<keyword evidence="1" id="KW-0862">Zinc</keyword>
<feature type="binding site" evidence="1">
    <location>
        <position position="14"/>
    </location>
    <ligand>
        <name>Zn(2+)</name>
        <dbReference type="ChEBI" id="CHEBI:29105"/>
    </ligand>
</feature>
<evidence type="ECO:0000259" key="3">
    <source>
        <dbReference type="Pfam" id="PF13649"/>
    </source>
</evidence>
<evidence type="ECO:0000259" key="4">
    <source>
        <dbReference type="Pfam" id="PF21302"/>
    </source>
</evidence>
<keyword evidence="1" id="KW-0479">Metal-binding</keyword>
<dbReference type="InterPro" id="IPR029063">
    <property type="entry name" value="SAM-dependent_MTases_sf"/>
</dbReference>
<feature type="binding site" evidence="2">
    <location>
        <position position="174"/>
    </location>
    <ligand>
        <name>S-adenosyl-L-methionine</name>
        <dbReference type="ChEBI" id="CHEBI:59789"/>
    </ligand>
</feature>
<evidence type="ECO:0000256" key="2">
    <source>
        <dbReference type="PIRSR" id="PIRSR018249-2"/>
    </source>
</evidence>
<dbReference type="Pfam" id="PF21302">
    <property type="entry name" value="Zn_ribbon_RlmA"/>
    <property type="match status" value="1"/>
</dbReference>
<reference evidence="5 6" key="1">
    <citation type="submission" date="2019-04" db="EMBL/GenBank/DDBJ databases">
        <title>Herbidospora sp. NEAU-GS14.nov., a novel actinomycete isolated from soil.</title>
        <authorList>
            <person name="Han L."/>
        </authorList>
    </citation>
    <scope>NUCLEOTIDE SEQUENCE [LARGE SCALE GENOMIC DNA]</scope>
    <source>
        <strain evidence="5 6">NEAU-GS14</strain>
    </source>
</reference>
<keyword evidence="2" id="KW-0949">S-adenosyl-L-methionine</keyword>
<feature type="domain" description="23S rRNA (guanine(745)-N(1))-methyltransferase N-terminal" evidence="4">
    <location>
        <begin position="10"/>
        <end position="44"/>
    </location>
</feature>
<accession>A0A4U3MNV3</accession>
<dbReference type="InterPro" id="IPR016718">
    <property type="entry name" value="rRNA_m1G-MeTrfase_A_prd"/>
</dbReference>
<dbReference type="InterPro" id="IPR041698">
    <property type="entry name" value="Methyltransf_25"/>
</dbReference>
<dbReference type="Proteomes" id="UP000308705">
    <property type="component" value="Unassembled WGS sequence"/>
</dbReference>
<gene>
    <name evidence="5" type="ORF">FDA94_08510</name>
</gene>
<sequence>MLGDVIDLLVCPVCRDDLALVEGAARCPRGHSFDVARQGYLNLLSTPVKGDTPEMVSARETFLASGAFAPIAETVAARAKGVVGDAGAGTGYYLARAVHDRGLALDVSKHALKKAARAHPRIGAVAADVWKPLPVRDAAFDTLLNVFAPRNAREFRRVLKPTGTLITVTPNPDHLAPIVERFGLLSVDDEKERRLSDTLGDHFARDVTEPVADWVDLTAAEVMSVIAMGPSAWHARAGGVSEGARVRMSVQVTVWRPKS</sequence>
<feature type="binding site" evidence="2">
    <location>
        <position position="68"/>
    </location>
    <ligand>
        <name>S-adenosyl-L-methionine</name>
        <dbReference type="ChEBI" id="CHEBI:59789"/>
    </ligand>
</feature>
<evidence type="ECO:0000313" key="5">
    <source>
        <dbReference type="EMBL" id="TKK89907.1"/>
    </source>
</evidence>
<dbReference type="InterPro" id="IPR048647">
    <property type="entry name" value="RlmA_N"/>
</dbReference>
<dbReference type="PIRSF" id="PIRSF018249">
    <property type="entry name" value="MyrA_prd"/>
    <property type="match status" value="1"/>
</dbReference>
<dbReference type="GO" id="GO:0032259">
    <property type="term" value="P:methylation"/>
    <property type="evidence" value="ECO:0007669"/>
    <property type="project" value="UniProtKB-KW"/>
</dbReference>
<feature type="binding site" evidence="1">
    <location>
        <position position="11"/>
    </location>
    <ligand>
        <name>Zn(2+)</name>
        <dbReference type="ChEBI" id="CHEBI:29105"/>
    </ligand>
</feature>
<dbReference type="Gene3D" id="3.40.50.150">
    <property type="entry name" value="Vaccinia Virus protein VP39"/>
    <property type="match status" value="1"/>
</dbReference>
<dbReference type="OrthoDB" id="108476at2"/>
<name>A0A4U3MNV3_9ACTN</name>
<dbReference type="RefSeq" id="WP_137246465.1">
    <property type="nucleotide sequence ID" value="NZ_SZQA01000005.1"/>
</dbReference>
<dbReference type="EMBL" id="SZQA01000005">
    <property type="protein sequence ID" value="TKK89907.1"/>
    <property type="molecule type" value="Genomic_DNA"/>
</dbReference>
<feature type="binding site" evidence="2">
    <location>
        <begin position="90"/>
        <end position="91"/>
    </location>
    <ligand>
        <name>S-adenosyl-L-methionine</name>
        <dbReference type="ChEBI" id="CHEBI:59789"/>
    </ligand>
</feature>
<evidence type="ECO:0000313" key="6">
    <source>
        <dbReference type="Proteomes" id="UP000308705"/>
    </source>
</evidence>
<comment type="caution">
    <text evidence="5">The sequence shown here is derived from an EMBL/GenBank/DDBJ whole genome shotgun (WGS) entry which is preliminary data.</text>
</comment>
<organism evidence="5 6">
    <name type="scientific">Herbidospora galbida</name>
    <dbReference type="NCBI Taxonomy" id="2575442"/>
    <lineage>
        <taxon>Bacteria</taxon>
        <taxon>Bacillati</taxon>
        <taxon>Actinomycetota</taxon>
        <taxon>Actinomycetes</taxon>
        <taxon>Streptosporangiales</taxon>
        <taxon>Streptosporangiaceae</taxon>
        <taxon>Herbidospora</taxon>
    </lineage>
</organism>
<keyword evidence="6" id="KW-1185">Reference proteome</keyword>
<dbReference type="Pfam" id="PF13649">
    <property type="entry name" value="Methyltransf_25"/>
    <property type="match status" value="1"/>
</dbReference>
<dbReference type="AlphaFoldDB" id="A0A4U3MNV3"/>
<feature type="binding site" evidence="1">
    <location>
        <position position="27"/>
    </location>
    <ligand>
        <name>Zn(2+)</name>
        <dbReference type="ChEBI" id="CHEBI:29105"/>
    </ligand>
</feature>
<keyword evidence="5" id="KW-0489">Methyltransferase</keyword>
<evidence type="ECO:0000256" key="1">
    <source>
        <dbReference type="PIRSR" id="PIRSR018249-1"/>
    </source>
</evidence>
<dbReference type="CDD" id="cd02440">
    <property type="entry name" value="AdoMet_MTases"/>
    <property type="match status" value="1"/>
</dbReference>
<protein>
    <submittedName>
        <fullName evidence="5">Methyltransferase domain-containing protein</fullName>
    </submittedName>
</protein>
<keyword evidence="5" id="KW-0808">Transferase</keyword>